<comment type="caution">
    <text evidence="5">The sequence shown here is derived from an EMBL/GenBank/DDBJ whole genome shotgun (WGS) entry which is preliminary data.</text>
</comment>
<dbReference type="Pfam" id="PF07729">
    <property type="entry name" value="FCD"/>
    <property type="match status" value="1"/>
</dbReference>
<keyword evidence="2" id="KW-0238">DNA-binding</keyword>
<dbReference type="InterPro" id="IPR036390">
    <property type="entry name" value="WH_DNA-bd_sf"/>
</dbReference>
<dbReference type="Gene3D" id="1.20.120.530">
    <property type="entry name" value="GntR ligand-binding domain-like"/>
    <property type="match status" value="1"/>
</dbReference>
<organism evidence="5 6">
    <name type="scientific">Candidatus Pantoea multigeneris</name>
    <dbReference type="NCBI Taxonomy" id="2608357"/>
    <lineage>
        <taxon>Bacteria</taxon>
        <taxon>Pseudomonadati</taxon>
        <taxon>Pseudomonadota</taxon>
        <taxon>Gammaproteobacteria</taxon>
        <taxon>Enterobacterales</taxon>
        <taxon>Erwiniaceae</taxon>
        <taxon>Pantoea</taxon>
    </lineage>
</organism>
<protein>
    <submittedName>
        <fullName evidence="5">GntR family transcriptional regulator</fullName>
    </submittedName>
</protein>
<dbReference type="PROSITE" id="PS50949">
    <property type="entry name" value="HTH_GNTR"/>
    <property type="match status" value="1"/>
</dbReference>
<dbReference type="RefSeq" id="WP_017348919.1">
    <property type="nucleotide sequence ID" value="NZ_VWXF01000001.1"/>
</dbReference>
<evidence type="ECO:0000256" key="2">
    <source>
        <dbReference type="ARBA" id="ARBA00023125"/>
    </source>
</evidence>
<evidence type="ECO:0000256" key="3">
    <source>
        <dbReference type="ARBA" id="ARBA00023163"/>
    </source>
</evidence>
<evidence type="ECO:0000313" key="6">
    <source>
        <dbReference type="Proteomes" id="UP001515683"/>
    </source>
</evidence>
<dbReference type="SMART" id="SM00345">
    <property type="entry name" value="HTH_GNTR"/>
    <property type="match status" value="1"/>
</dbReference>
<dbReference type="InterPro" id="IPR011711">
    <property type="entry name" value="GntR_C"/>
</dbReference>
<proteinExistence type="predicted"/>
<dbReference type="PANTHER" id="PTHR43537:SF45">
    <property type="entry name" value="GNTR FAMILY REGULATORY PROTEIN"/>
    <property type="match status" value="1"/>
</dbReference>
<dbReference type="InterPro" id="IPR008920">
    <property type="entry name" value="TF_FadR/GntR_C"/>
</dbReference>
<accession>A0ABX0R4K3</accession>
<evidence type="ECO:0000256" key="1">
    <source>
        <dbReference type="ARBA" id="ARBA00023015"/>
    </source>
</evidence>
<keyword evidence="6" id="KW-1185">Reference proteome</keyword>
<dbReference type="InterPro" id="IPR036388">
    <property type="entry name" value="WH-like_DNA-bd_sf"/>
</dbReference>
<dbReference type="CDD" id="cd07377">
    <property type="entry name" value="WHTH_GntR"/>
    <property type="match status" value="1"/>
</dbReference>
<gene>
    <name evidence="5" type="ORF">F3J40_00020</name>
</gene>
<dbReference type="PANTHER" id="PTHR43537">
    <property type="entry name" value="TRANSCRIPTIONAL REGULATOR, GNTR FAMILY"/>
    <property type="match status" value="1"/>
</dbReference>
<reference evidence="5 6" key="1">
    <citation type="journal article" date="2019" name="bioRxiv">
        <title>Bacteria contribute to plant secondary compound degradation in a generalist herbivore system.</title>
        <authorList>
            <person name="Francoeur C.B."/>
            <person name="Khadempour L."/>
            <person name="Moreira-Soto R.D."/>
            <person name="Gotting K."/>
            <person name="Book A.J."/>
            <person name="Pinto-Tomas A.A."/>
            <person name="Keefover-Ring K."/>
            <person name="Currie C.R."/>
        </authorList>
    </citation>
    <scope>NUCLEOTIDE SEQUENCE [LARGE SCALE GENOMIC DNA]</scope>
    <source>
        <strain evidence="5">Acro-835</strain>
    </source>
</reference>
<dbReference type="Gene3D" id="1.10.10.10">
    <property type="entry name" value="Winged helix-like DNA-binding domain superfamily/Winged helix DNA-binding domain"/>
    <property type="match status" value="1"/>
</dbReference>
<dbReference type="InterPro" id="IPR000524">
    <property type="entry name" value="Tscrpt_reg_HTH_GntR"/>
</dbReference>
<sequence length="242" mass="27616">MIKKEKENPTQKETGAVRVYGVLRDEILTMKLAPGSAIDEVSLAERFTLSRSPIREALVRLSADGLVTMLPNRSTVVSPMNFSQIPEFLDALDLVQRVITRLAAMHRTEAQLIAIRKAEVAYEKALKICVKNGNSQGMIEKNYDYHMAIAEAAHNSYFTDVYRRLLEEGRRMLHLHFQFQTLDEHKTADQIGSDHSLITNAIEARDVELAEKYAHQHAAQFRGRFMQFLNRNLTSDVQINYP</sequence>
<dbReference type="SUPFAM" id="SSF48008">
    <property type="entry name" value="GntR ligand-binding domain-like"/>
    <property type="match status" value="1"/>
</dbReference>
<dbReference type="SMART" id="SM00895">
    <property type="entry name" value="FCD"/>
    <property type="match status" value="1"/>
</dbReference>
<keyword evidence="1" id="KW-0805">Transcription regulation</keyword>
<dbReference type="Pfam" id="PF00392">
    <property type="entry name" value="GntR"/>
    <property type="match status" value="1"/>
</dbReference>
<name>A0ABX0R4K3_9GAMM</name>
<evidence type="ECO:0000313" key="5">
    <source>
        <dbReference type="EMBL" id="NIF20007.1"/>
    </source>
</evidence>
<dbReference type="SUPFAM" id="SSF46785">
    <property type="entry name" value="Winged helix' DNA-binding domain"/>
    <property type="match status" value="1"/>
</dbReference>
<keyword evidence="3" id="KW-0804">Transcription</keyword>
<dbReference type="EMBL" id="VWXF01000001">
    <property type="protein sequence ID" value="NIF20007.1"/>
    <property type="molecule type" value="Genomic_DNA"/>
</dbReference>
<feature type="domain" description="HTH gntR-type" evidence="4">
    <location>
        <begin position="13"/>
        <end position="80"/>
    </location>
</feature>
<dbReference type="PRINTS" id="PR00035">
    <property type="entry name" value="HTHGNTR"/>
</dbReference>
<dbReference type="Proteomes" id="UP001515683">
    <property type="component" value="Unassembled WGS sequence"/>
</dbReference>
<evidence type="ECO:0000259" key="4">
    <source>
        <dbReference type="PROSITE" id="PS50949"/>
    </source>
</evidence>